<evidence type="ECO:0000256" key="1">
    <source>
        <dbReference type="ARBA" id="ARBA00022729"/>
    </source>
</evidence>
<dbReference type="Proteomes" id="UP000078542">
    <property type="component" value="Unassembled WGS sequence"/>
</dbReference>
<feature type="region of interest" description="Disordered" evidence="2">
    <location>
        <begin position="1203"/>
        <end position="1235"/>
    </location>
</feature>
<reference evidence="4 5" key="1">
    <citation type="submission" date="2016-03" db="EMBL/GenBank/DDBJ databases">
        <title>Cyphomyrmex costatus WGS genome.</title>
        <authorList>
            <person name="Nygaard S."/>
            <person name="Hu H."/>
            <person name="Boomsma J."/>
            <person name="Zhang G."/>
        </authorList>
    </citation>
    <scope>NUCLEOTIDE SEQUENCE [LARGE SCALE GENOMIC DNA]</scope>
    <source>
        <strain evidence="4">MS0001</strain>
        <tissue evidence="4">Whole body</tissue>
    </source>
</reference>
<dbReference type="SUPFAM" id="SSF52058">
    <property type="entry name" value="L domain-like"/>
    <property type="match status" value="1"/>
</dbReference>
<keyword evidence="3" id="KW-1133">Transmembrane helix</keyword>
<evidence type="ECO:0000256" key="2">
    <source>
        <dbReference type="SAM" id="MobiDB-lite"/>
    </source>
</evidence>
<dbReference type="GO" id="GO:0031012">
    <property type="term" value="C:extracellular matrix"/>
    <property type="evidence" value="ECO:0007669"/>
    <property type="project" value="TreeGrafter"/>
</dbReference>
<evidence type="ECO:0000256" key="3">
    <source>
        <dbReference type="SAM" id="Phobius"/>
    </source>
</evidence>
<feature type="region of interest" description="Disordered" evidence="2">
    <location>
        <begin position="110"/>
        <end position="161"/>
    </location>
</feature>
<dbReference type="PANTHER" id="PTHR24373">
    <property type="entry name" value="SLIT RELATED LEUCINE-RICH REPEAT NEURONAL PROTEIN"/>
    <property type="match status" value="1"/>
</dbReference>
<keyword evidence="3" id="KW-0812">Transmembrane</keyword>
<dbReference type="EMBL" id="KQ976749">
    <property type="protein sequence ID" value="KYN08748.1"/>
    <property type="molecule type" value="Genomic_DNA"/>
</dbReference>
<keyword evidence="3" id="KW-0472">Membrane</keyword>
<protein>
    <submittedName>
        <fullName evidence="4">Uncharacterized protein</fullName>
    </submittedName>
</protein>
<feature type="region of interest" description="Disordered" evidence="2">
    <location>
        <begin position="1275"/>
        <end position="1314"/>
    </location>
</feature>
<organism evidence="4 5">
    <name type="scientific">Cyphomyrmex costatus</name>
    <dbReference type="NCBI Taxonomy" id="456900"/>
    <lineage>
        <taxon>Eukaryota</taxon>
        <taxon>Metazoa</taxon>
        <taxon>Ecdysozoa</taxon>
        <taxon>Arthropoda</taxon>
        <taxon>Hexapoda</taxon>
        <taxon>Insecta</taxon>
        <taxon>Pterygota</taxon>
        <taxon>Neoptera</taxon>
        <taxon>Endopterygota</taxon>
        <taxon>Hymenoptera</taxon>
        <taxon>Apocrita</taxon>
        <taxon>Aculeata</taxon>
        <taxon>Formicoidea</taxon>
        <taxon>Formicidae</taxon>
        <taxon>Myrmicinae</taxon>
        <taxon>Cyphomyrmex</taxon>
    </lineage>
</organism>
<proteinExistence type="predicted"/>
<name>A0A195D7B2_9HYME</name>
<dbReference type="PANTHER" id="PTHR24373:SF387">
    <property type="entry name" value="LEUCINE-RICH REPEATS AND IMMUNOGLOBULIN-LIKE DOMAINS PROTEIN SMA-10"/>
    <property type="match status" value="1"/>
</dbReference>
<keyword evidence="5" id="KW-1185">Reference proteome</keyword>
<evidence type="ECO:0000313" key="5">
    <source>
        <dbReference type="Proteomes" id="UP000078542"/>
    </source>
</evidence>
<dbReference type="SUPFAM" id="SSF51126">
    <property type="entry name" value="Pectin lyase-like"/>
    <property type="match status" value="1"/>
</dbReference>
<sequence>MNTPTEQYHTKQLPNQQLRYLQSTRTVYPYYESKDHTNLLGYPYQPYHHSPYDHFAPRNHEHYPRIGTHEYTHPSAFVGYRQPYSTGHYRGRGGSHNWGGSHHYRYRRSLDSDSTNTASSESAIVTHDNDVASKSPLTDDKHPKATDSLLPEHEPTNTNDKHVENRQTKIDHIMRPRLFGIYPQNIISYHQYPDPKNKMQDIIKLSSYPGMLSLIEESQKNEEACIDKENSYVLNNKPSTRLEEVLEEINDGSEYRDASSTVSEDFSNILAENMRHQRERGYTYLPRFILRLDEAALEKLYYEVFQEYVQISRLIEDTNKIKTRQVNMKSYIPFYSQMFPTINVPMKNEMDSRTPDNAEITHNLEQDLPTSFLSSVSDSNGGNYPKSNGSYELLSNRSTTFGIITTRRIGRYTSNRKTPSRLLAKSSIKVRYTVMHRLCKSEHDRRTIDCEFCADNAADFRLHLQVHCAMRTPRFNSNGPRHRYPVVVELLEGTIPPEATELEVSHCQELRIQTGAFGGGAPLKRVHVSGINSLVAKRQALQNLSAPNTHFEVSECDSVFLESHAFRNTRGTLSVSISRCKHVEIKPNAFSWLLWLKVREVSSLELSSNAFKFEASQSGRHGPATKIMFQNVMIKELPTSVFPSAIAEIRMDDISMRTIRKDAFCAMTIFNVIISNASIQEIQSGAFSDRALIQSLEFVDVQLQNINTAAFRAGHDNLTIQHSRLSEVDTGAINTSAATVTFNNNEFLHLKQGSIVLHQWNHIAIDHNVFVNLESDAIKAEVSATSAPNLEFFFTNNEIQKAWPGSLRFAMMSQKVNSARVSNNYFIQEKCRCNLESWMSEITGGHNSWMMNSSYCKLDEFLQKCFNPPKGFMVMENFTQLICTKQKKHIDCEKPSPTPDPSVSPPSVGPHIYPRQKGFFDMEMSELEQLEREKRIIVIVCIVAVFVVVVVILASGILYMRRRGVCPKLISGSLINLSNWLSSSNGMTAATSARSISRLSVHEYAGLQAETRILEMDTPAEGMEDDDGEGDVYPYTENKATQTLPEELTEEYLRDLQERLNDPDNHSQARDMIEHLYDLIKVEESCNNNNDRQPASDREENAYDVIQPRIRRPRGAPRPSVNIGTKAPSLDKLQPTEIRTRPLITEYAQPRDQRTTDQNHLYAELPGDETVPSTSRLSQPILDSLIGRAPQPLPPDVVNDHLIGNNRSPRNLGFDVDDHGPPQSPKLDSRNQSTRPMSFLKALGDSILGASSKMNNKRPNSLLCEYAEPSDVTAHLYSELPETQQTSASTSKMANRPLPTKPDQDSVAINTAKA</sequence>
<feature type="transmembrane region" description="Helical" evidence="3">
    <location>
        <begin position="936"/>
        <end position="959"/>
    </location>
</feature>
<accession>A0A195D7B2</accession>
<dbReference type="STRING" id="456900.A0A195D7B2"/>
<dbReference type="InterPro" id="IPR011050">
    <property type="entry name" value="Pectin_lyase_fold/virulence"/>
</dbReference>
<dbReference type="InterPro" id="IPR050328">
    <property type="entry name" value="Dev_Immune_Receptor"/>
</dbReference>
<dbReference type="Gene3D" id="3.80.10.10">
    <property type="entry name" value="Ribonuclease Inhibitor"/>
    <property type="match status" value="1"/>
</dbReference>
<keyword evidence="1" id="KW-0732">Signal</keyword>
<feature type="compositionally biased region" description="Basic and acidic residues" evidence="2">
    <location>
        <begin position="127"/>
        <end position="161"/>
    </location>
</feature>
<gene>
    <name evidence="4" type="ORF">ALC62_00204</name>
</gene>
<dbReference type="GO" id="GO:0005615">
    <property type="term" value="C:extracellular space"/>
    <property type="evidence" value="ECO:0007669"/>
    <property type="project" value="TreeGrafter"/>
</dbReference>
<feature type="compositionally biased region" description="Polar residues" evidence="2">
    <location>
        <begin position="1281"/>
        <end position="1293"/>
    </location>
</feature>
<evidence type="ECO:0000313" key="4">
    <source>
        <dbReference type="EMBL" id="KYN08748.1"/>
    </source>
</evidence>
<dbReference type="InterPro" id="IPR032675">
    <property type="entry name" value="LRR_dom_sf"/>
</dbReference>
<feature type="compositionally biased region" description="Polar residues" evidence="2">
    <location>
        <begin position="112"/>
        <end position="123"/>
    </location>
</feature>